<evidence type="ECO:0000256" key="1">
    <source>
        <dbReference type="SAM" id="MobiDB-lite"/>
    </source>
</evidence>
<feature type="domain" description="D-alanyl-D-alanine carboxypeptidase-like core" evidence="2">
    <location>
        <begin position="57"/>
        <end position="139"/>
    </location>
</feature>
<keyword evidence="4" id="KW-1185">Reference proteome</keyword>
<feature type="compositionally biased region" description="Low complexity" evidence="1">
    <location>
        <begin position="1"/>
        <end position="10"/>
    </location>
</feature>
<dbReference type="PANTHER" id="PTHR34385:SF1">
    <property type="entry name" value="PEPTIDOGLYCAN L-ALANYL-D-GLUTAMATE ENDOPEPTIDASE CWLK"/>
    <property type="match status" value="1"/>
</dbReference>
<sequence>MVLAACASPAQLPPPPAPAGEPERLTIGTAATDTVGGWLPDGKTLSPFDVSNPIVSYLDPSLLAAVQEATRRAAAEGVDIRLTSGWRSKGFQQRLFDDGVQTYGSVDAAREFVASPAVSKHVEGKAVDIAPVEADKWLIANGAAFGLCQIFANEIWHFELATDEQGRCPPLKPNAAAG</sequence>
<feature type="region of interest" description="Disordered" evidence="1">
    <location>
        <begin position="1"/>
        <end position="21"/>
    </location>
</feature>
<comment type="caution">
    <text evidence="3">The sequence shown here is derived from an EMBL/GenBank/DDBJ whole genome shotgun (WGS) entry which is preliminary data.</text>
</comment>
<dbReference type="InterPro" id="IPR003709">
    <property type="entry name" value="VanY-like_core_dom"/>
</dbReference>
<dbReference type="PANTHER" id="PTHR34385">
    <property type="entry name" value="D-ALANYL-D-ALANINE CARBOXYPEPTIDASE"/>
    <property type="match status" value="1"/>
</dbReference>
<dbReference type="SUPFAM" id="SSF55166">
    <property type="entry name" value="Hedgehog/DD-peptidase"/>
    <property type="match status" value="1"/>
</dbReference>
<name>A0ABT2M3Y5_9MYCO</name>
<protein>
    <submittedName>
        <fullName evidence="3">M15 family metallopeptidase</fullName>
    </submittedName>
</protein>
<evidence type="ECO:0000313" key="4">
    <source>
        <dbReference type="Proteomes" id="UP001206639"/>
    </source>
</evidence>
<organism evidence="3 4">
    <name type="scientific">Mycobacterium deserti</name>
    <dbReference type="NCBI Taxonomy" id="2978347"/>
    <lineage>
        <taxon>Bacteria</taxon>
        <taxon>Bacillati</taxon>
        <taxon>Actinomycetota</taxon>
        <taxon>Actinomycetes</taxon>
        <taxon>Mycobacteriales</taxon>
        <taxon>Mycobacteriaceae</taxon>
        <taxon>Mycobacterium</taxon>
    </lineage>
</organism>
<proteinExistence type="predicted"/>
<dbReference type="InterPro" id="IPR009045">
    <property type="entry name" value="Zn_M74/Hedgehog-like"/>
</dbReference>
<dbReference type="EMBL" id="JAODWD010000001">
    <property type="protein sequence ID" value="MCT7656977.1"/>
    <property type="molecule type" value="Genomic_DNA"/>
</dbReference>
<reference evidence="4" key="1">
    <citation type="submission" date="2023-07" db="EMBL/GenBank/DDBJ databases">
        <authorList>
            <person name="Deng Y."/>
            <person name="Zhang Y.-Q."/>
        </authorList>
    </citation>
    <scope>NUCLEOTIDE SEQUENCE [LARGE SCALE GENOMIC DNA]</scope>
    <source>
        <strain evidence="4">CPCC 205710</strain>
    </source>
</reference>
<evidence type="ECO:0000259" key="2">
    <source>
        <dbReference type="Pfam" id="PF02557"/>
    </source>
</evidence>
<dbReference type="Gene3D" id="3.30.1380.10">
    <property type="match status" value="1"/>
</dbReference>
<gene>
    <name evidence="3" type="ORF">N4S67_00920</name>
</gene>
<dbReference type="CDD" id="cd14846">
    <property type="entry name" value="Peptidase_M15_like"/>
    <property type="match status" value="1"/>
</dbReference>
<dbReference type="InterPro" id="IPR052179">
    <property type="entry name" value="DD-CPase-like"/>
</dbReference>
<evidence type="ECO:0000313" key="3">
    <source>
        <dbReference type="EMBL" id="MCT7656977.1"/>
    </source>
</evidence>
<dbReference type="Proteomes" id="UP001206639">
    <property type="component" value="Unassembled WGS sequence"/>
</dbReference>
<dbReference type="Pfam" id="PF02557">
    <property type="entry name" value="VanY"/>
    <property type="match status" value="1"/>
</dbReference>
<accession>A0ABT2M3Y5</accession>